<reference evidence="2 3" key="1">
    <citation type="submission" date="2019-08" db="EMBL/GenBank/DDBJ databases">
        <authorList>
            <person name="Alioto T."/>
            <person name="Alioto T."/>
            <person name="Gomez Garrido J."/>
        </authorList>
    </citation>
    <scope>NUCLEOTIDE SEQUENCE [LARGE SCALE GENOMIC DNA]</scope>
</reference>
<evidence type="ECO:0000313" key="2">
    <source>
        <dbReference type="EMBL" id="VVC28119.1"/>
    </source>
</evidence>
<sequence length="90" mass="9962">MSCKELPMLTAEPVPSSSKVSDSGSSSMKRTRVQSSIRNKKTKKTPEDLLTTIPIINLPTYVAENHCLSILETEEDLLSFLEILSPPNED</sequence>
<organism evidence="2 3">
    <name type="scientific">Cinara cedri</name>
    <dbReference type="NCBI Taxonomy" id="506608"/>
    <lineage>
        <taxon>Eukaryota</taxon>
        <taxon>Metazoa</taxon>
        <taxon>Ecdysozoa</taxon>
        <taxon>Arthropoda</taxon>
        <taxon>Hexapoda</taxon>
        <taxon>Insecta</taxon>
        <taxon>Pterygota</taxon>
        <taxon>Neoptera</taxon>
        <taxon>Paraneoptera</taxon>
        <taxon>Hemiptera</taxon>
        <taxon>Sternorrhyncha</taxon>
        <taxon>Aphidomorpha</taxon>
        <taxon>Aphidoidea</taxon>
        <taxon>Aphididae</taxon>
        <taxon>Lachninae</taxon>
        <taxon>Cinara</taxon>
    </lineage>
</organism>
<name>A0A5E4MBA4_9HEMI</name>
<gene>
    <name evidence="2" type="ORF">CINCED_3A004127</name>
</gene>
<feature type="region of interest" description="Disordered" evidence="1">
    <location>
        <begin position="1"/>
        <end position="44"/>
    </location>
</feature>
<feature type="compositionally biased region" description="Low complexity" evidence="1">
    <location>
        <begin position="16"/>
        <end position="27"/>
    </location>
</feature>
<dbReference type="Proteomes" id="UP000325440">
    <property type="component" value="Unassembled WGS sequence"/>
</dbReference>
<evidence type="ECO:0000256" key="1">
    <source>
        <dbReference type="SAM" id="MobiDB-lite"/>
    </source>
</evidence>
<dbReference type="AlphaFoldDB" id="A0A5E4MBA4"/>
<keyword evidence="3" id="KW-1185">Reference proteome</keyword>
<dbReference type="EMBL" id="CABPRJ010000478">
    <property type="protein sequence ID" value="VVC28119.1"/>
    <property type="molecule type" value="Genomic_DNA"/>
</dbReference>
<accession>A0A5E4MBA4</accession>
<protein>
    <submittedName>
        <fullName evidence="2">Uncharacterized protein</fullName>
    </submittedName>
</protein>
<proteinExistence type="predicted"/>
<evidence type="ECO:0000313" key="3">
    <source>
        <dbReference type="Proteomes" id="UP000325440"/>
    </source>
</evidence>